<feature type="compositionally biased region" description="Polar residues" evidence="1">
    <location>
        <begin position="20"/>
        <end position="29"/>
    </location>
</feature>
<evidence type="ECO:0000313" key="3">
    <source>
        <dbReference type="Proteomes" id="UP000267096"/>
    </source>
</evidence>
<feature type="region of interest" description="Disordered" evidence="1">
    <location>
        <begin position="1"/>
        <end position="29"/>
    </location>
</feature>
<dbReference type="EMBL" id="UYRR01000377">
    <property type="protein sequence ID" value="VDK17823.1"/>
    <property type="molecule type" value="Genomic_DNA"/>
</dbReference>
<dbReference type="WBParaSite" id="ASIM_0000064201-mRNA-1">
    <property type="protein sequence ID" value="ASIM_0000064201-mRNA-1"/>
    <property type="gene ID" value="ASIM_0000064201"/>
</dbReference>
<name>A0A0M3IZF9_ANISI</name>
<evidence type="ECO:0000256" key="1">
    <source>
        <dbReference type="SAM" id="MobiDB-lite"/>
    </source>
</evidence>
<gene>
    <name evidence="2" type="ORF">ASIM_LOCUS542</name>
</gene>
<keyword evidence="3" id="KW-1185">Reference proteome</keyword>
<organism evidence="4">
    <name type="scientific">Anisakis simplex</name>
    <name type="common">Herring worm</name>
    <dbReference type="NCBI Taxonomy" id="6269"/>
    <lineage>
        <taxon>Eukaryota</taxon>
        <taxon>Metazoa</taxon>
        <taxon>Ecdysozoa</taxon>
        <taxon>Nematoda</taxon>
        <taxon>Chromadorea</taxon>
        <taxon>Rhabditida</taxon>
        <taxon>Spirurina</taxon>
        <taxon>Ascaridomorpha</taxon>
        <taxon>Ascaridoidea</taxon>
        <taxon>Anisakidae</taxon>
        <taxon>Anisakis</taxon>
        <taxon>Anisakis simplex complex</taxon>
    </lineage>
</organism>
<dbReference type="AlphaFoldDB" id="A0A0M3IZF9"/>
<dbReference type="Proteomes" id="UP000267096">
    <property type="component" value="Unassembled WGS sequence"/>
</dbReference>
<sequence>MQSLTKQSYVRDHNQHSKPIYQSRNQQDQPTLQQKIFLKALAGNAEVFTMYTIVHTIDTSALLAEYLATKKATAYSIGSIIDAVTTKHIALLAFTASSHHEKPVDDADITIFN</sequence>
<protein>
    <submittedName>
        <fullName evidence="4">Nitroreductase domain-containing protein</fullName>
    </submittedName>
</protein>
<accession>A0A0M3IZF9</accession>
<reference evidence="2 3" key="2">
    <citation type="submission" date="2018-11" db="EMBL/GenBank/DDBJ databases">
        <authorList>
            <consortium name="Pathogen Informatics"/>
        </authorList>
    </citation>
    <scope>NUCLEOTIDE SEQUENCE [LARGE SCALE GENOMIC DNA]</scope>
</reference>
<evidence type="ECO:0000313" key="4">
    <source>
        <dbReference type="WBParaSite" id="ASIM_0000064201-mRNA-1"/>
    </source>
</evidence>
<evidence type="ECO:0000313" key="2">
    <source>
        <dbReference type="EMBL" id="VDK17823.1"/>
    </source>
</evidence>
<reference evidence="4" key="1">
    <citation type="submission" date="2017-02" db="UniProtKB">
        <authorList>
            <consortium name="WormBaseParasite"/>
        </authorList>
    </citation>
    <scope>IDENTIFICATION</scope>
</reference>
<proteinExistence type="predicted"/>